<reference evidence="1 2" key="1">
    <citation type="submission" date="2019-08" db="EMBL/GenBank/DDBJ databases">
        <authorList>
            <person name="Alioto T."/>
            <person name="Alioto T."/>
            <person name="Gomez Garrido J."/>
        </authorList>
    </citation>
    <scope>NUCLEOTIDE SEQUENCE [LARGE SCALE GENOMIC DNA]</scope>
</reference>
<dbReference type="AlphaFoldDB" id="A0A5E4N139"/>
<sequence length="110" mass="12461">MNDSDGRSRIIKTKSDFCRALVPVVRTQQFEGAAYADKVTDLGVERAIHNPKAAFLTHKFKIFMYSNSVTDYALKLNYKADNLQTAARVVLAALLRFRLVRPKLADEKLD</sequence>
<proteinExistence type="predicted"/>
<dbReference type="Proteomes" id="UP000325440">
    <property type="component" value="Unassembled WGS sequence"/>
</dbReference>
<organism evidence="1 2">
    <name type="scientific">Cinara cedri</name>
    <dbReference type="NCBI Taxonomy" id="506608"/>
    <lineage>
        <taxon>Eukaryota</taxon>
        <taxon>Metazoa</taxon>
        <taxon>Ecdysozoa</taxon>
        <taxon>Arthropoda</taxon>
        <taxon>Hexapoda</taxon>
        <taxon>Insecta</taxon>
        <taxon>Pterygota</taxon>
        <taxon>Neoptera</taxon>
        <taxon>Paraneoptera</taxon>
        <taxon>Hemiptera</taxon>
        <taxon>Sternorrhyncha</taxon>
        <taxon>Aphidomorpha</taxon>
        <taxon>Aphidoidea</taxon>
        <taxon>Aphididae</taxon>
        <taxon>Lachninae</taxon>
        <taxon>Cinara</taxon>
    </lineage>
</organism>
<dbReference type="EMBL" id="CABPRJ010001429">
    <property type="protein sequence ID" value="VVC35940.1"/>
    <property type="molecule type" value="Genomic_DNA"/>
</dbReference>
<evidence type="ECO:0000313" key="2">
    <source>
        <dbReference type="Proteomes" id="UP000325440"/>
    </source>
</evidence>
<evidence type="ECO:0000313" key="1">
    <source>
        <dbReference type="EMBL" id="VVC35940.1"/>
    </source>
</evidence>
<keyword evidence="2" id="KW-1185">Reference proteome</keyword>
<name>A0A5E4N139_9HEMI</name>
<accession>A0A5E4N139</accession>
<protein>
    <submittedName>
        <fullName evidence="1">Uncharacterized protein</fullName>
    </submittedName>
</protein>
<gene>
    <name evidence="1" type="ORF">CINCED_3A014516</name>
</gene>